<evidence type="ECO:0000256" key="7">
    <source>
        <dbReference type="ARBA" id="ARBA00023239"/>
    </source>
</evidence>
<keyword evidence="5 10" id="KW-0315">Glutamine amidotransferase</keyword>
<protein>
    <recommendedName>
        <fullName evidence="10">Imidazole glycerol phosphate synthase subunit HisH</fullName>
        <ecNumber evidence="10">4.3.2.10</ecNumber>
    </recommendedName>
    <alternativeName>
        <fullName evidence="10">IGP synthase glutaminase subunit</fullName>
        <ecNumber evidence="10">3.5.1.2</ecNumber>
    </alternativeName>
    <alternativeName>
        <fullName evidence="10">IGP synthase subunit HisH</fullName>
    </alternativeName>
    <alternativeName>
        <fullName evidence="10">ImGP synthase subunit HisH</fullName>
        <shortName evidence="10">IGPS subunit HisH</shortName>
    </alternativeName>
</protein>
<dbReference type="Gene3D" id="3.40.50.880">
    <property type="match status" value="1"/>
</dbReference>
<dbReference type="PANTHER" id="PTHR42701">
    <property type="entry name" value="IMIDAZOLE GLYCEROL PHOSPHATE SYNTHASE SUBUNIT HISH"/>
    <property type="match status" value="1"/>
</dbReference>
<evidence type="ECO:0000259" key="11">
    <source>
        <dbReference type="Pfam" id="PF00117"/>
    </source>
</evidence>
<dbReference type="EC" id="4.3.2.10" evidence="10"/>
<dbReference type="PANTHER" id="PTHR42701:SF1">
    <property type="entry name" value="IMIDAZOLE GLYCEROL PHOSPHATE SYNTHASE SUBUNIT HISH"/>
    <property type="match status" value="1"/>
</dbReference>
<dbReference type="CDD" id="cd01748">
    <property type="entry name" value="GATase1_IGP_Synthase"/>
    <property type="match status" value="1"/>
</dbReference>
<keyword evidence="4 10" id="KW-0378">Hydrolase</keyword>
<evidence type="ECO:0000256" key="4">
    <source>
        <dbReference type="ARBA" id="ARBA00022801"/>
    </source>
</evidence>
<feature type="active site" description="Nucleophile" evidence="10">
    <location>
        <position position="96"/>
    </location>
</feature>
<comment type="pathway">
    <text evidence="1 10">Amino-acid biosynthesis; L-histidine biosynthesis; L-histidine from 5-phospho-alpha-D-ribose 1-diphosphate: step 5/9.</text>
</comment>
<accession>A0ABP8LH79</accession>
<gene>
    <name evidence="12" type="primary">hisH_2</name>
    <name evidence="10" type="synonym">hisH</name>
    <name evidence="12" type="ORF">GCM10023090_26900</name>
</gene>
<keyword evidence="6 10" id="KW-0368">Histidine biosynthesis</keyword>
<reference evidence="13" key="1">
    <citation type="journal article" date="2019" name="Int. J. Syst. Evol. Microbiol.">
        <title>The Global Catalogue of Microorganisms (GCM) 10K type strain sequencing project: providing services to taxonomists for standard genome sequencing and annotation.</title>
        <authorList>
            <consortium name="The Broad Institute Genomics Platform"/>
            <consortium name="The Broad Institute Genome Sequencing Center for Infectious Disease"/>
            <person name="Wu L."/>
            <person name="Ma J."/>
        </authorList>
    </citation>
    <scope>NUCLEOTIDE SEQUENCE [LARGE SCALE GENOMIC DNA]</scope>
    <source>
        <strain evidence="13">JCM 31890</strain>
    </source>
</reference>
<evidence type="ECO:0000256" key="1">
    <source>
        <dbReference type="ARBA" id="ARBA00005091"/>
    </source>
</evidence>
<keyword evidence="7 10" id="KW-0456">Lyase</keyword>
<name>A0ABP8LH79_9BURK</name>
<comment type="caution">
    <text evidence="12">The sequence shown here is derived from an EMBL/GenBank/DDBJ whole genome shotgun (WGS) entry which is preliminary data.</text>
</comment>
<dbReference type="NCBIfam" id="TIGR01855">
    <property type="entry name" value="IMP_synth_hisH"/>
    <property type="match status" value="1"/>
</dbReference>
<sequence length="217" mass="23313">MDAAIPGALTAMYSAYSVTIVDYGMGNLWSVANALRFLGCEPRMCGDPQQVCTAPVLVLPGVGSFRRAMQALDSRGLSDALREAVQKRDAKLLGICLGMQLLAERGSEDGVSAGLGLVPGQVDRFEAAGIKVPHVGFNSVHHSPGSRLFAGVDNPADFYFVHSFRLSERSGPGLYARTIHGEEFVSAYEHGNVFGTQFHPEKSQTNGLRLLRNFLAA</sequence>
<dbReference type="PIRSF" id="PIRSF000495">
    <property type="entry name" value="Amidotransf_hisH"/>
    <property type="match status" value="1"/>
</dbReference>
<dbReference type="InterPro" id="IPR017926">
    <property type="entry name" value="GATASE"/>
</dbReference>
<comment type="subcellular location">
    <subcellularLocation>
        <location evidence="10">Cytoplasm</location>
    </subcellularLocation>
</comment>
<keyword evidence="10" id="KW-0963">Cytoplasm</keyword>
<evidence type="ECO:0000313" key="13">
    <source>
        <dbReference type="Proteomes" id="UP001501788"/>
    </source>
</evidence>
<evidence type="ECO:0000256" key="9">
    <source>
        <dbReference type="ARBA" id="ARBA00049534"/>
    </source>
</evidence>
<keyword evidence="13" id="KW-1185">Reference proteome</keyword>
<dbReference type="PROSITE" id="PS51273">
    <property type="entry name" value="GATASE_TYPE_1"/>
    <property type="match status" value="1"/>
</dbReference>
<dbReference type="Proteomes" id="UP001501788">
    <property type="component" value="Unassembled WGS sequence"/>
</dbReference>
<keyword evidence="3 10" id="KW-0028">Amino-acid biosynthesis</keyword>
<evidence type="ECO:0000256" key="3">
    <source>
        <dbReference type="ARBA" id="ARBA00022605"/>
    </source>
</evidence>
<dbReference type="InterPro" id="IPR029062">
    <property type="entry name" value="Class_I_gatase-like"/>
</dbReference>
<evidence type="ECO:0000256" key="5">
    <source>
        <dbReference type="ARBA" id="ARBA00022962"/>
    </source>
</evidence>
<dbReference type="EMBL" id="BAABEX010000029">
    <property type="protein sequence ID" value="GAA4428329.1"/>
    <property type="molecule type" value="Genomic_DNA"/>
</dbReference>
<dbReference type="HAMAP" id="MF_00278">
    <property type="entry name" value="HisH"/>
    <property type="match status" value="1"/>
</dbReference>
<dbReference type="InterPro" id="IPR010139">
    <property type="entry name" value="Imidazole-glycPsynth_HisH"/>
</dbReference>
<dbReference type="Pfam" id="PF00117">
    <property type="entry name" value="GATase"/>
    <property type="match status" value="1"/>
</dbReference>
<evidence type="ECO:0000256" key="2">
    <source>
        <dbReference type="ARBA" id="ARBA00011152"/>
    </source>
</evidence>
<feature type="active site" evidence="10">
    <location>
        <position position="199"/>
    </location>
</feature>
<comment type="function">
    <text evidence="10">IGPS catalyzes the conversion of PRFAR and glutamine to IGP, AICAR and glutamate. The HisH subunit catalyzes the hydrolysis of glutamine to glutamate and ammonia as part of the synthesis of IGP and AICAR. The resulting ammonia molecule is channeled to the active site of HisF.</text>
</comment>
<proteinExistence type="inferred from homology"/>
<comment type="catalytic activity">
    <reaction evidence="8 10">
        <text>5-[(5-phospho-1-deoxy-D-ribulos-1-ylimino)methylamino]-1-(5-phospho-beta-D-ribosyl)imidazole-4-carboxamide + L-glutamine = D-erythro-1-(imidazol-4-yl)glycerol 3-phosphate + 5-amino-1-(5-phospho-beta-D-ribosyl)imidazole-4-carboxamide + L-glutamate + H(+)</text>
        <dbReference type="Rhea" id="RHEA:24793"/>
        <dbReference type="ChEBI" id="CHEBI:15378"/>
        <dbReference type="ChEBI" id="CHEBI:29985"/>
        <dbReference type="ChEBI" id="CHEBI:58278"/>
        <dbReference type="ChEBI" id="CHEBI:58359"/>
        <dbReference type="ChEBI" id="CHEBI:58475"/>
        <dbReference type="ChEBI" id="CHEBI:58525"/>
        <dbReference type="EC" id="4.3.2.10"/>
    </reaction>
</comment>
<evidence type="ECO:0000256" key="6">
    <source>
        <dbReference type="ARBA" id="ARBA00023102"/>
    </source>
</evidence>
<evidence type="ECO:0000256" key="10">
    <source>
        <dbReference type="HAMAP-Rule" id="MF_00278"/>
    </source>
</evidence>
<organism evidence="12 13">
    <name type="scientific">Acidovorax lacteus</name>
    <dbReference type="NCBI Taxonomy" id="1924988"/>
    <lineage>
        <taxon>Bacteria</taxon>
        <taxon>Pseudomonadati</taxon>
        <taxon>Pseudomonadota</taxon>
        <taxon>Betaproteobacteria</taxon>
        <taxon>Burkholderiales</taxon>
        <taxon>Comamonadaceae</taxon>
        <taxon>Acidovorax</taxon>
    </lineage>
</organism>
<comment type="subunit">
    <text evidence="2 10">Heterodimer of HisH and HisF.</text>
</comment>
<dbReference type="SUPFAM" id="SSF52317">
    <property type="entry name" value="Class I glutamine amidotransferase-like"/>
    <property type="match status" value="1"/>
</dbReference>
<comment type="catalytic activity">
    <reaction evidence="9 10">
        <text>L-glutamine + H2O = L-glutamate + NH4(+)</text>
        <dbReference type="Rhea" id="RHEA:15889"/>
        <dbReference type="ChEBI" id="CHEBI:15377"/>
        <dbReference type="ChEBI" id="CHEBI:28938"/>
        <dbReference type="ChEBI" id="CHEBI:29985"/>
        <dbReference type="ChEBI" id="CHEBI:58359"/>
        <dbReference type="EC" id="3.5.1.2"/>
    </reaction>
</comment>
<evidence type="ECO:0000256" key="8">
    <source>
        <dbReference type="ARBA" id="ARBA00047838"/>
    </source>
</evidence>
<evidence type="ECO:0000313" key="12">
    <source>
        <dbReference type="EMBL" id="GAA4428329.1"/>
    </source>
</evidence>
<feature type="active site" evidence="10">
    <location>
        <position position="201"/>
    </location>
</feature>
<feature type="domain" description="Glutamine amidotransferase" evidence="11">
    <location>
        <begin position="20"/>
        <end position="215"/>
    </location>
</feature>
<dbReference type="EC" id="3.5.1.2" evidence="10"/>